<dbReference type="Gene3D" id="1.10.260.40">
    <property type="entry name" value="lambda repressor-like DNA-binding domains"/>
    <property type="match status" value="1"/>
</dbReference>
<dbReference type="EMBL" id="JACXWD010000003">
    <property type="protein sequence ID" value="MBD3866805.1"/>
    <property type="molecule type" value="Genomic_DNA"/>
</dbReference>
<dbReference type="InterPro" id="IPR010982">
    <property type="entry name" value="Lambda_DNA-bd_dom_sf"/>
</dbReference>
<evidence type="ECO:0000313" key="3">
    <source>
        <dbReference type="EMBL" id="MBD3866805.1"/>
    </source>
</evidence>
<evidence type="ECO:0000313" key="4">
    <source>
        <dbReference type="Proteomes" id="UP000648239"/>
    </source>
</evidence>
<reference evidence="3 4" key="1">
    <citation type="submission" date="2020-08" db="EMBL/GenBank/DDBJ databases">
        <title>Acidobacteriota in marine sediments use diverse sulfur dissimilation pathways.</title>
        <authorList>
            <person name="Wasmund K."/>
        </authorList>
    </citation>
    <scope>NUCLEOTIDE SEQUENCE [LARGE SCALE GENOMIC DNA]</scope>
    <source>
        <strain evidence="3">MAG AM4</strain>
    </source>
</reference>
<dbReference type="PANTHER" id="PTHR46797:SF1">
    <property type="entry name" value="METHYLPHOSPHONATE SYNTHASE"/>
    <property type="match status" value="1"/>
</dbReference>
<dbReference type="GO" id="GO:0003700">
    <property type="term" value="F:DNA-binding transcription factor activity"/>
    <property type="evidence" value="ECO:0007669"/>
    <property type="project" value="TreeGrafter"/>
</dbReference>
<dbReference type="SUPFAM" id="SSF47413">
    <property type="entry name" value="lambda repressor-like DNA-binding domains"/>
    <property type="match status" value="1"/>
</dbReference>
<name>A0A8J6XXA3_9BACT</name>
<organism evidence="3 4">
    <name type="scientific">Candidatus Polarisedimenticola svalbardensis</name>
    <dbReference type="NCBI Taxonomy" id="2886004"/>
    <lineage>
        <taxon>Bacteria</taxon>
        <taxon>Pseudomonadati</taxon>
        <taxon>Acidobacteriota</taxon>
        <taxon>Candidatus Polarisedimenticolia</taxon>
        <taxon>Candidatus Polarisedimenticolales</taxon>
        <taxon>Candidatus Polarisedimenticolaceae</taxon>
        <taxon>Candidatus Polarisedimenticola</taxon>
    </lineage>
</organism>
<evidence type="ECO:0000259" key="2">
    <source>
        <dbReference type="PROSITE" id="PS50943"/>
    </source>
</evidence>
<protein>
    <submittedName>
        <fullName evidence="3">Helix-turn-helix transcriptional regulator</fullName>
    </submittedName>
</protein>
<dbReference type="InterPro" id="IPR001387">
    <property type="entry name" value="Cro/C1-type_HTH"/>
</dbReference>
<dbReference type="Proteomes" id="UP000648239">
    <property type="component" value="Unassembled WGS sequence"/>
</dbReference>
<dbReference type="GO" id="GO:0005829">
    <property type="term" value="C:cytosol"/>
    <property type="evidence" value="ECO:0007669"/>
    <property type="project" value="TreeGrafter"/>
</dbReference>
<dbReference type="Pfam" id="PF01381">
    <property type="entry name" value="HTH_3"/>
    <property type="match status" value="1"/>
</dbReference>
<dbReference type="PROSITE" id="PS50943">
    <property type="entry name" value="HTH_CROC1"/>
    <property type="match status" value="1"/>
</dbReference>
<dbReference type="PANTHER" id="PTHR46797">
    <property type="entry name" value="HTH-TYPE TRANSCRIPTIONAL REGULATOR"/>
    <property type="match status" value="1"/>
</dbReference>
<proteinExistence type="predicted"/>
<gene>
    <name evidence="3" type="ORF">IFK94_01665</name>
</gene>
<dbReference type="GO" id="GO:0003677">
    <property type="term" value="F:DNA binding"/>
    <property type="evidence" value="ECO:0007669"/>
    <property type="project" value="UniProtKB-KW"/>
</dbReference>
<keyword evidence="1" id="KW-0238">DNA-binding</keyword>
<evidence type="ECO:0000256" key="1">
    <source>
        <dbReference type="ARBA" id="ARBA00023125"/>
    </source>
</evidence>
<sequence length="124" mass="14354">MTARPTRRRQTIFVGSKIRQLRKERRLTQAALAEKIGVQQSDLCRMENGEYKVALDTLFRILGVFGMKIGDFFQGTDDEATPVMHMDQDPQILDMFQQLDETSRQEVLEFIRFKLAAKRDISNG</sequence>
<accession>A0A8J6XXA3</accession>
<dbReference type="SMART" id="SM00530">
    <property type="entry name" value="HTH_XRE"/>
    <property type="match status" value="1"/>
</dbReference>
<dbReference type="AlphaFoldDB" id="A0A8J6XXA3"/>
<dbReference type="InterPro" id="IPR050807">
    <property type="entry name" value="TransReg_Diox_bact_type"/>
</dbReference>
<dbReference type="CDD" id="cd00093">
    <property type="entry name" value="HTH_XRE"/>
    <property type="match status" value="1"/>
</dbReference>
<comment type="caution">
    <text evidence="3">The sequence shown here is derived from an EMBL/GenBank/DDBJ whole genome shotgun (WGS) entry which is preliminary data.</text>
</comment>
<feature type="domain" description="HTH cro/C1-type" evidence="2">
    <location>
        <begin position="18"/>
        <end position="72"/>
    </location>
</feature>